<organism evidence="2">
    <name type="scientific">marine metagenome</name>
    <dbReference type="NCBI Taxonomy" id="408172"/>
    <lineage>
        <taxon>unclassified sequences</taxon>
        <taxon>metagenomes</taxon>
        <taxon>ecological metagenomes</taxon>
    </lineage>
</organism>
<dbReference type="EMBL" id="UINC01190975">
    <property type="protein sequence ID" value="SVE05379.1"/>
    <property type="molecule type" value="Genomic_DNA"/>
</dbReference>
<feature type="transmembrane region" description="Helical" evidence="1">
    <location>
        <begin position="23"/>
        <end position="41"/>
    </location>
</feature>
<name>A0A383ACT2_9ZZZZ</name>
<keyword evidence="1" id="KW-0812">Transmembrane</keyword>
<keyword evidence="1" id="KW-0472">Membrane</keyword>
<feature type="transmembrane region" description="Helical" evidence="1">
    <location>
        <begin position="53"/>
        <end position="74"/>
    </location>
</feature>
<evidence type="ECO:0000313" key="2">
    <source>
        <dbReference type="EMBL" id="SVE05379.1"/>
    </source>
</evidence>
<evidence type="ECO:0000256" key="1">
    <source>
        <dbReference type="SAM" id="Phobius"/>
    </source>
</evidence>
<gene>
    <name evidence="2" type="ORF">METZ01_LOCUS458233</name>
</gene>
<reference evidence="2" key="1">
    <citation type="submission" date="2018-05" db="EMBL/GenBank/DDBJ databases">
        <authorList>
            <person name="Lanie J.A."/>
            <person name="Ng W.-L."/>
            <person name="Kazmierczak K.M."/>
            <person name="Andrzejewski T.M."/>
            <person name="Davidsen T.M."/>
            <person name="Wayne K.J."/>
            <person name="Tettelin H."/>
            <person name="Glass J.I."/>
            <person name="Rusch D."/>
            <person name="Podicherti R."/>
            <person name="Tsui H.-C.T."/>
            <person name="Winkler M.E."/>
        </authorList>
    </citation>
    <scope>NUCLEOTIDE SEQUENCE</scope>
</reference>
<feature type="transmembrane region" description="Helical" evidence="1">
    <location>
        <begin position="86"/>
        <end position="108"/>
    </location>
</feature>
<accession>A0A383ACT2</accession>
<keyword evidence="1" id="KW-1133">Transmembrane helix</keyword>
<proteinExistence type="predicted"/>
<feature type="non-terminal residue" evidence="2">
    <location>
        <position position="136"/>
    </location>
</feature>
<sequence>MLTFVFGALNYNKFGKVIPEDEYLILFFTFIFFWVSFSIYYDKYRTIVTRPLWFVSRIIFWSALLPIMLIAIIVSLTNLWSASRIFISQVTLVMFLVELCLSAIISVFQPGFNLEKIKSTDKKAEQLKNKFYITWI</sequence>
<protein>
    <submittedName>
        <fullName evidence="2">Uncharacterized protein</fullName>
    </submittedName>
</protein>
<dbReference type="AlphaFoldDB" id="A0A383ACT2"/>